<sequence length="499" mass="53179">MTRHTDRLAGVAVLSTALSDASGVHVRADAVRGNDLRPDQWAAGRELIVDRPRPDAAVIVVADGAASAAAQLEAVCAEAGEAPHGPVWVLWRGWRAAAVRRVADRTGLVVHASFRCTDSPSSPVHLVREGPRQAIRWLGASARERWGWRSRFGSIANQLPGVGRYFFEGRAVLLGRPDTTLRWPGGVATGSAPAVLHLAGGPTSGRVVLTWADASGEPTVHTKVAGPAQADDLRAEFRALTVLATMGGLDGSVPRLAQWQETPGWLAITQTHLPGHAVHARAIGPRGRAAAGQNLEDLVDRWVRDLALASRSVALGEIPTTDQALPVDVASAFRDPGLSAAVLRGLVVSKERPGLVHGDLWRGNVVRAPDGASIGVMDWESGRVGHALFDLLTWVVTELSDDVAVGPAVARALTRGGDGAVTARRVRTLLSALDQELEPDDVEALVLAQLVLIALEGGPAAATTETRRREWLAAVEHLWQSWLRDGSPWRPRTDGWVRS</sequence>
<reference evidence="2 3" key="1">
    <citation type="submission" date="2020-04" db="EMBL/GenBank/DDBJ databases">
        <title>Knoellia sp. isolate from air conditioner.</title>
        <authorList>
            <person name="Chea S."/>
            <person name="Kim D.-U."/>
        </authorList>
    </citation>
    <scope>NUCLEOTIDE SEQUENCE [LARGE SCALE GENOMIC DNA]</scope>
    <source>
        <strain evidence="2 3">DB2414S</strain>
    </source>
</reference>
<dbReference type="AlphaFoldDB" id="A0A849HNM9"/>
<proteinExistence type="predicted"/>
<keyword evidence="3" id="KW-1185">Reference proteome</keyword>
<dbReference type="Pfam" id="PF01636">
    <property type="entry name" value="APH"/>
    <property type="match status" value="1"/>
</dbReference>
<evidence type="ECO:0000313" key="2">
    <source>
        <dbReference type="EMBL" id="NNM48144.1"/>
    </source>
</evidence>
<dbReference type="RefSeq" id="WP_171245265.1">
    <property type="nucleotide sequence ID" value="NZ_JABEPQ010000006.1"/>
</dbReference>
<feature type="domain" description="Aminoglycoside phosphotransferase" evidence="1">
    <location>
        <begin position="203"/>
        <end position="412"/>
    </location>
</feature>
<evidence type="ECO:0000259" key="1">
    <source>
        <dbReference type="Pfam" id="PF01636"/>
    </source>
</evidence>
<dbReference type="InterPro" id="IPR011009">
    <property type="entry name" value="Kinase-like_dom_sf"/>
</dbReference>
<accession>A0A849HNM9</accession>
<evidence type="ECO:0000313" key="3">
    <source>
        <dbReference type="Proteomes" id="UP000588586"/>
    </source>
</evidence>
<gene>
    <name evidence="2" type="ORF">HJG52_19330</name>
</gene>
<dbReference type="Proteomes" id="UP000588586">
    <property type="component" value="Unassembled WGS sequence"/>
</dbReference>
<dbReference type="GO" id="GO:0016740">
    <property type="term" value="F:transferase activity"/>
    <property type="evidence" value="ECO:0007669"/>
    <property type="project" value="UniProtKB-KW"/>
</dbReference>
<dbReference type="SUPFAM" id="SSF56112">
    <property type="entry name" value="Protein kinase-like (PK-like)"/>
    <property type="match status" value="1"/>
</dbReference>
<name>A0A849HNM9_9MICO</name>
<dbReference type="Gene3D" id="3.90.1200.10">
    <property type="match status" value="1"/>
</dbReference>
<keyword evidence="2" id="KW-0808">Transferase</keyword>
<protein>
    <submittedName>
        <fullName evidence="2">Phosphotransferase</fullName>
    </submittedName>
</protein>
<comment type="caution">
    <text evidence="2">The sequence shown here is derived from an EMBL/GenBank/DDBJ whole genome shotgun (WGS) entry which is preliminary data.</text>
</comment>
<dbReference type="EMBL" id="JABEPQ010000006">
    <property type="protein sequence ID" value="NNM48144.1"/>
    <property type="molecule type" value="Genomic_DNA"/>
</dbReference>
<dbReference type="InterPro" id="IPR002575">
    <property type="entry name" value="Aminoglycoside_PTrfase"/>
</dbReference>
<organism evidence="2 3">
    <name type="scientific">Knoellia koreensis</name>
    <dbReference type="NCBI Taxonomy" id="2730921"/>
    <lineage>
        <taxon>Bacteria</taxon>
        <taxon>Bacillati</taxon>
        <taxon>Actinomycetota</taxon>
        <taxon>Actinomycetes</taxon>
        <taxon>Micrococcales</taxon>
        <taxon>Intrasporangiaceae</taxon>
        <taxon>Knoellia</taxon>
    </lineage>
</organism>